<dbReference type="AlphaFoldDB" id="A0A9D2MZ25"/>
<feature type="transmembrane region" description="Helical" evidence="1">
    <location>
        <begin position="32"/>
        <end position="56"/>
    </location>
</feature>
<evidence type="ECO:0000256" key="1">
    <source>
        <dbReference type="SAM" id="Phobius"/>
    </source>
</evidence>
<name>A0A9D2MZ25_9FIRM</name>
<keyword evidence="1" id="KW-0472">Membrane</keyword>
<dbReference type="InterPro" id="IPR014245">
    <property type="entry name" value="Spore_III_AF"/>
</dbReference>
<sequence>MEILYGWVKNIIYFMIFLSVAGSLLADSKYEQYIRFFAGALLILLTVSPLLDAAGLDMRLERLFARFSSEMEAEDLKKEMWAMDGQRRNAVLEQYRAAAEADIESMALEEGLACYGAEVTFRTEEENWGEIGGVKLYLSDAKEAAAVDEAIWIEAVRVGEESAERAGASRTAAADGAADGGRAAAREISSLKGKVALYYGLEESDIEIVGPDD</sequence>
<accession>A0A9D2MZ25</accession>
<proteinExistence type="predicted"/>
<dbReference type="EMBL" id="DWWT01000022">
    <property type="protein sequence ID" value="HJC05565.1"/>
    <property type="molecule type" value="Genomic_DNA"/>
</dbReference>
<keyword evidence="1" id="KW-0812">Transmembrane</keyword>
<dbReference type="Pfam" id="PF09581">
    <property type="entry name" value="Spore_III_AF"/>
    <property type="match status" value="1"/>
</dbReference>
<comment type="caution">
    <text evidence="2">The sequence shown here is derived from an EMBL/GenBank/DDBJ whole genome shotgun (WGS) entry which is preliminary data.</text>
</comment>
<reference evidence="2" key="1">
    <citation type="journal article" date="2021" name="PeerJ">
        <title>Extensive microbial diversity within the chicken gut microbiome revealed by metagenomics and culture.</title>
        <authorList>
            <person name="Gilroy R."/>
            <person name="Ravi A."/>
            <person name="Getino M."/>
            <person name="Pursley I."/>
            <person name="Horton D.L."/>
            <person name="Alikhan N.F."/>
            <person name="Baker D."/>
            <person name="Gharbi K."/>
            <person name="Hall N."/>
            <person name="Watson M."/>
            <person name="Adriaenssens E.M."/>
            <person name="Foster-Nyarko E."/>
            <person name="Jarju S."/>
            <person name="Secka A."/>
            <person name="Antonio M."/>
            <person name="Oren A."/>
            <person name="Chaudhuri R.R."/>
            <person name="La Ragione R."/>
            <person name="Hildebrand F."/>
            <person name="Pallen M.J."/>
        </authorList>
    </citation>
    <scope>NUCLEOTIDE SEQUENCE</scope>
    <source>
        <strain evidence="2">CHK180-15479</strain>
    </source>
</reference>
<reference evidence="2" key="2">
    <citation type="submission" date="2021-04" db="EMBL/GenBank/DDBJ databases">
        <authorList>
            <person name="Gilroy R."/>
        </authorList>
    </citation>
    <scope>NUCLEOTIDE SEQUENCE</scope>
    <source>
        <strain evidence="2">CHK180-15479</strain>
    </source>
</reference>
<organism evidence="2 3">
    <name type="scientific">Candidatus Enterocloster excrementipullorum</name>
    <dbReference type="NCBI Taxonomy" id="2838559"/>
    <lineage>
        <taxon>Bacteria</taxon>
        <taxon>Bacillati</taxon>
        <taxon>Bacillota</taxon>
        <taxon>Clostridia</taxon>
        <taxon>Lachnospirales</taxon>
        <taxon>Lachnospiraceae</taxon>
        <taxon>Enterocloster</taxon>
    </lineage>
</organism>
<keyword evidence="1" id="KW-1133">Transmembrane helix</keyword>
<dbReference type="Proteomes" id="UP000823910">
    <property type="component" value="Unassembled WGS sequence"/>
</dbReference>
<evidence type="ECO:0000313" key="2">
    <source>
        <dbReference type="EMBL" id="HJC05565.1"/>
    </source>
</evidence>
<feature type="transmembrane region" description="Helical" evidence="1">
    <location>
        <begin position="7"/>
        <end position="26"/>
    </location>
</feature>
<evidence type="ECO:0000313" key="3">
    <source>
        <dbReference type="Proteomes" id="UP000823910"/>
    </source>
</evidence>
<gene>
    <name evidence="2" type="ORF">H9704_05345</name>
</gene>
<protein>
    <submittedName>
        <fullName evidence="2">Stage III sporulation protein AF</fullName>
    </submittedName>
</protein>